<feature type="domain" description="FAD/NAD(P)-binding" evidence="6">
    <location>
        <begin position="6"/>
        <end position="334"/>
    </location>
</feature>
<name>A0A240E5F7_9GAMM</name>
<dbReference type="Proteomes" id="UP000219042">
    <property type="component" value="Unassembled WGS sequence"/>
</dbReference>
<evidence type="ECO:0000256" key="2">
    <source>
        <dbReference type="ARBA" id="ARBA00005272"/>
    </source>
</evidence>
<evidence type="ECO:0000256" key="1">
    <source>
        <dbReference type="ARBA" id="ARBA00001974"/>
    </source>
</evidence>
<evidence type="ECO:0000313" key="7">
    <source>
        <dbReference type="EMBL" id="SNX43977.1"/>
    </source>
</evidence>
<dbReference type="GO" id="GO:0019646">
    <property type="term" value="P:aerobic electron transport chain"/>
    <property type="evidence" value="ECO:0007669"/>
    <property type="project" value="TreeGrafter"/>
</dbReference>
<organism evidence="7 8">
    <name type="scientific">Acinetobacter puyangensis</name>
    <dbReference type="NCBI Taxonomy" id="1096779"/>
    <lineage>
        <taxon>Bacteria</taxon>
        <taxon>Pseudomonadati</taxon>
        <taxon>Pseudomonadota</taxon>
        <taxon>Gammaproteobacteria</taxon>
        <taxon>Moraxellales</taxon>
        <taxon>Moraxellaceae</taxon>
        <taxon>Acinetobacter</taxon>
    </lineage>
</organism>
<evidence type="ECO:0000256" key="3">
    <source>
        <dbReference type="ARBA" id="ARBA00022630"/>
    </source>
</evidence>
<keyword evidence="8" id="KW-1185">Reference proteome</keyword>
<dbReference type="PRINTS" id="PR00368">
    <property type="entry name" value="FADPNR"/>
</dbReference>
<evidence type="ECO:0000256" key="5">
    <source>
        <dbReference type="ARBA" id="ARBA00023002"/>
    </source>
</evidence>
<keyword evidence="3" id="KW-0285">Flavoprotein</keyword>
<dbReference type="InterPro" id="IPR023753">
    <property type="entry name" value="FAD/NAD-binding_dom"/>
</dbReference>
<evidence type="ECO:0000259" key="6">
    <source>
        <dbReference type="Pfam" id="PF07992"/>
    </source>
</evidence>
<dbReference type="Pfam" id="PF07992">
    <property type="entry name" value="Pyr_redox_2"/>
    <property type="match status" value="1"/>
</dbReference>
<dbReference type="Gene3D" id="3.50.50.100">
    <property type="match status" value="1"/>
</dbReference>
<gene>
    <name evidence="7" type="ORF">SAMN05421731_102135</name>
</gene>
<reference evidence="8" key="1">
    <citation type="submission" date="2016-09" db="EMBL/GenBank/DDBJ databases">
        <authorList>
            <person name="Varghese N."/>
            <person name="Submissions S."/>
        </authorList>
    </citation>
    <scope>NUCLEOTIDE SEQUENCE [LARGE SCALE GENOMIC DNA]</scope>
    <source>
        <strain evidence="8">ANC 4466</strain>
    </source>
</reference>
<comment type="similarity">
    <text evidence="2">Belongs to the NADH dehydrogenase family.</text>
</comment>
<dbReference type="OrthoDB" id="9781621at2"/>
<evidence type="ECO:0000313" key="8">
    <source>
        <dbReference type="Proteomes" id="UP000219042"/>
    </source>
</evidence>
<keyword evidence="4" id="KW-0274">FAD</keyword>
<dbReference type="SUPFAM" id="SSF51905">
    <property type="entry name" value="FAD/NAD(P)-binding domain"/>
    <property type="match status" value="1"/>
</dbReference>
<comment type="cofactor">
    <cofactor evidence="1">
        <name>FAD</name>
        <dbReference type="ChEBI" id="CHEBI:57692"/>
    </cofactor>
</comment>
<dbReference type="InterPro" id="IPR036188">
    <property type="entry name" value="FAD/NAD-bd_sf"/>
</dbReference>
<accession>A0A240E5F7</accession>
<dbReference type="RefSeq" id="WP_097078256.1">
    <property type="nucleotide sequence ID" value="NZ_BAABHT010000010.1"/>
</dbReference>
<evidence type="ECO:0000256" key="4">
    <source>
        <dbReference type="ARBA" id="ARBA00022827"/>
    </source>
</evidence>
<dbReference type="InterPro" id="IPR051169">
    <property type="entry name" value="NADH-Q_oxidoreductase"/>
</dbReference>
<dbReference type="PRINTS" id="PR00411">
    <property type="entry name" value="PNDRDTASEI"/>
</dbReference>
<dbReference type="PANTHER" id="PTHR42913">
    <property type="entry name" value="APOPTOSIS-INDUCING FACTOR 1"/>
    <property type="match status" value="1"/>
</dbReference>
<dbReference type="GO" id="GO:0003955">
    <property type="term" value="F:NAD(P)H dehydrogenase (quinone) activity"/>
    <property type="evidence" value="ECO:0007669"/>
    <property type="project" value="TreeGrafter"/>
</dbReference>
<sequence length="426" mass="46790">MAQKHRIVIVGGGAGGLELATQLGQRIGKKRHIQITLVDATLTHIWKPLLHEIAAGTLNGASEEINYFAHAKKNHYKFQLGSLQDIDRENQEIILAPLVQGEIQLADQRRIAYDTLVIAIGSTSNDFGTPGAKENCHFLDNRAQADIFQRDLLNLYLQAHAQPREKPLNITIIGAGATGVELAAELYQAAQDFHHYGLDGIDPSKVKINVIEAAERILPALSEKVATGALQQLHKYGVHVYTQHKVEKIDAERVYCQDGKTFDSNLKVWAAGIKAPAVTQNFGLSLDRIGRIKVYATLQSIDDPKIFAFGDCAHCQPVAKQPVLAPRAQVASQQAAFLIDAITARLKDKPLPMFKFTDRGSLVSLTQNTAIGELLGNIHVEGLMAKTMYHSLYRVHQAAVLGYTRTSLRAARDLFGKGTTPLIKLH</sequence>
<proteinExistence type="inferred from homology"/>
<protein>
    <submittedName>
        <fullName evidence="7">NADH dehydrogenase</fullName>
    </submittedName>
</protein>
<dbReference type="EMBL" id="OANT01000002">
    <property type="protein sequence ID" value="SNX43977.1"/>
    <property type="molecule type" value="Genomic_DNA"/>
</dbReference>
<keyword evidence="5" id="KW-0560">Oxidoreductase</keyword>
<dbReference type="PANTHER" id="PTHR42913:SF3">
    <property type="entry name" value="64 KDA MITOCHONDRIAL NADH DEHYDROGENASE (EUROFUNG)"/>
    <property type="match status" value="1"/>
</dbReference>
<dbReference type="AlphaFoldDB" id="A0A240E5F7"/>